<organism evidence="2 3">
    <name type="scientific">Zingiber officinale</name>
    <name type="common">Ginger</name>
    <name type="synonym">Amomum zingiber</name>
    <dbReference type="NCBI Taxonomy" id="94328"/>
    <lineage>
        <taxon>Eukaryota</taxon>
        <taxon>Viridiplantae</taxon>
        <taxon>Streptophyta</taxon>
        <taxon>Embryophyta</taxon>
        <taxon>Tracheophyta</taxon>
        <taxon>Spermatophyta</taxon>
        <taxon>Magnoliopsida</taxon>
        <taxon>Liliopsida</taxon>
        <taxon>Zingiberales</taxon>
        <taxon>Zingiberaceae</taxon>
        <taxon>Zingiber</taxon>
    </lineage>
</organism>
<dbReference type="PANTHER" id="PTHR10797">
    <property type="entry name" value="CCR4-NOT TRANSCRIPTION COMPLEX SUBUNIT"/>
    <property type="match status" value="1"/>
</dbReference>
<dbReference type="EMBL" id="JACMSC010000001">
    <property type="protein sequence ID" value="KAG6537177.1"/>
    <property type="molecule type" value="Genomic_DNA"/>
</dbReference>
<keyword evidence="3" id="KW-1185">Reference proteome</keyword>
<evidence type="ECO:0000256" key="1">
    <source>
        <dbReference type="SAM" id="MobiDB-lite"/>
    </source>
</evidence>
<dbReference type="InterPro" id="IPR012337">
    <property type="entry name" value="RNaseH-like_sf"/>
</dbReference>
<dbReference type="GO" id="GO:0030014">
    <property type="term" value="C:CCR4-NOT complex"/>
    <property type="evidence" value="ECO:0007669"/>
    <property type="project" value="InterPro"/>
</dbReference>
<comment type="caution">
    <text evidence="2">The sequence shown here is derived from an EMBL/GenBank/DDBJ whole genome shotgun (WGS) entry which is preliminary data.</text>
</comment>
<proteinExistence type="predicted"/>
<dbReference type="GO" id="GO:0004535">
    <property type="term" value="F:poly(A)-specific ribonuclease activity"/>
    <property type="evidence" value="ECO:0007669"/>
    <property type="project" value="InterPro"/>
</dbReference>
<dbReference type="InterPro" id="IPR039637">
    <property type="entry name" value="CNOT7/CNOT8/Pop2"/>
</dbReference>
<dbReference type="AlphaFoldDB" id="A0A8J5HZM6"/>
<sequence>MKSDDAGGVEIGNVWAGNLESEFAIIREIVDDFPLVAMDTEFPGIAIRHLGDFKCHAGNNNHVLRANVDLLHLIQLGLTFTNAAGSPPPPDASSCGSSTSGSSTSTETSAT</sequence>
<gene>
    <name evidence="2" type="ORF">ZIOFF_002263</name>
</gene>
<dbReference type="InterPro" id="IPR036397">
    <property type="entry name" value="RNaseH_sf"/>
</dbReference>
<accession>A0A8J5HZM6</accession>
<dbReference type="Gene3D" id="3.30.420.10">
    <property type="entry name" value="Ribonuclease H-like superfamily/Ribonuclease H"/>
    <property type="match status" value="1"/>
</dbReference>
<dbReference type="GO" id="GO:0003676">
    <property type="term" value="F:nucleic acid binding"/>
    <property type="evidence" value="ECO:0007669"/>
    <property type="project" value="InterPro"/>
</dbReference>
<evidence type="ECO:0000313" key="2">
    <source>
        <dbReference type="EMBL" id="KAG6537177.1"/>
    </source>
</evidence>
<feature type="region of interest" description="Disordered" evidence="1">
    <location>
        <begin position="83"/>
        <end position="111"/>
    </location>
</feature>
<protein>
    <submittedName>
        <fullName evidence="2">Uncharacterized protein</fullName>
    </submittedName>
</protein>
<dbReference type="SUPFAM" id="SSF53098">
    <property type="entry name" value="Ribonuclease H-like"/>
    <property type="match status" value="1"/>
</dbReference>
<dbReference type="Proteomes" id="UP000734854">
    <property type="component" value="Unassembled WGS sequence"/>
</dbReference>
<name>A0A8J5HZM6_ZINOF</name>
<reference evidence="2 3" key="1">
    <citation type="submission" date="2020-08" db="EMBL/GenBank/DDBJ databases">
        <title>Plant Genome Project.</title>
        <authorList>
            <person name="Zhang R.-G."/>
        </authorList>
    </citation>
    <scope>NUCLEOTIDE SEQUENCE [LARGE SCALE GENOMIC DNA]</scope>
    <source>
        <tissue evidence="2">Rhizome</tissue>
    </source>
</reference>
<feature type="compositionally biased region" description="Low complexity" evidence="1">
    <location>
        <begin position="92"/>
        <end position="111"/>
    </location>
</feature>
<evidence type="ECO:0000313" key="3">
    <source>
        <dbReference type="Proteomes" id="UP000734854"/>
    </source>
</evidence>